<feature type="region of interest" description="Disordered" evidence="6">
    <location>
        <begin position="1"/>
        <end position="58"/>
    </location>
</feature>
<organism evidence="8 9">
    <name type="scientific">Coilia grayii</name>
    <name type="common">Gray's grenadier anchovy</name>
    <dbReference type="NCBI Taxonomy" id="363190"/>
    <lineage>
        <taxon>Eukaryota</taxon>
        <taxon>Metazoa</taxon>
        <taxon>Chordata</taxon>
        <taxon>Craniata</taxon>
        <taxon>Vertebrata</taxon>
        <taxon>Euteleostomi</taxon>
        <taxon>Actinopterygii</taxon>
        <taxon>Neopterygii</taxon>
        <taxon>Teleostei</taxon>
        <taxon>Clupei</taxon>
        <taxon>Clupeiformes</taxon>
        <taxon>Clupeoidei</taxon>
        <taxon>Engraulidae</taxon>
        <taxon>Coilinae</taxon>
        <taxon>Coilia</taxon>
    </lineage>
</organism>
<evidence type="ECO:0000256" key="1">
    <source>
        <dbReference type="ARBA" id="ARBA00004123"/>
    </source>
</evidence>
<feature type="compositionally biased region" description="Polar residues" evidence="6">
    <location>
        <begin position="27"/>
        <end position="40"/>
    </location>
</feature>
<feature type="compositionally biased region" description="Acidic residues" evidence="6">
    <location>
        <begin position="550"/>
        <end position="563"/>
    </location>
</feature>
<dbReference type="PANTHER" id="PTHR46904">
    <property type="entry name" value="CENTROMERE PROTEIN T"/>
    <property type="match status" value="1"/>
</dbReference>
<comment type="similarity">
    <text evidence="3">Belongs to the CENP-T/CNN1 family.</text>
</comment>
<dbReference type="GO" id="GO:0005694">
    <property type="term" value="C:chromosome"/>
    <property type="evidence" value="ECO:0007669"/>
    <property type="project" value="UniProtKB-SubCell"/>
</dbReference>
<keyword evidence="5" id="KW-0539">Nucleus</keyword>
<dbReference type="InterPro" id="IPR035425">
    <property type="entry name" value="CENP-T/H4_C"/>
</dbReference>
<dbReference type="Gene3D" id="1.10.20.10">
    <property type="entry name" value="Histone, subunit A"/>
    <property type="match status" value="1"/>
</dbReference>
<evidence type="ECO:0000313" key="9">
    <source>
        <dbReference type="Proteomes" id="UP001591681"/>
    </source>
</evidence>
<dbReference type="AlphaFoldDB" id="A0ABD1K177"/>
<evidence type="ECO:0000256" key="6">
    <source>
        <dbReference type="SAM" id="MobiDB-lite"/>
    </source>
</evidence>
<dbReference type="EMBL" id="JBHFQA010000010">
    <property type="protein sequence ID" value="KAL2092891.1"/>
    <property type="molecule type" value="Genomic_DNA"/>
</dbReference>
<evidence type="ECO:0000256" key="4">
    <source>
        <dbReference type="ARBA" id="ARBA00022454"/>
    </source>
</evidence>
<reference evidence="8 9" key="1">
    <citation type="submission" date="2024-09" db="EMBL/GenBank/DDBJ databases">
        <title>A chromosome-level genome assembly of Gray's grenadier anchovy, Coilia grayii.</title>
        <authorList>
            <person name="Fu Z."/>
        </authorList>
    </citation>
    <scope>NUCLEOTIDE SEQUENCE [LARGE SCALE GENOMIC DNA]</scope>
    <source>
        <strain evidence="8">G4</strain>
        <tissue evidence="8">Muscle</tissue>
    </source>
</reference>
<dbReference type="GO" id="GO:0005634">
    <property type="term" value="C:nucleus"/>
    <property type="evidence" value="ECO:0007669"/>
    <property type="project" value="UniProtKB-SubCell"/>
</dbReference>
<keyword evidence="4" id="KW-0158">Chromosome</keyword>
<feature type="compositionally biased region" description="Acidic residues" evidence="6">
    <location>
        <begin position="583"/>
        <end position="595"/>
    </location>
</feature>
<dbReference type="SUPFAM" id="SSF47113">
    <property type="entry name" value="Histone-fold"/>
    <property type="match status" value="1"/>
</dbReference>
<dbReference type="InterPro" id="IPR009072">
    <property type="entry name" value="Histone-fold"/>
</dbReference>
<proteinExistence type="inferred from homology"/>
<feature type="region of interest" description="Disordered" evidence="6">
    <location>
        <begin position="516"/>
        <end position="650"/>
    </location>
</feature>
<dbReference type="PANTHER" id="PTHR46904:SF1">
    <property type="entry name" value="CENTROMERE PROTEIN T"/>
    <property type="match status" value="1"/>
</dbReference>
<protein>
    <recommendedName>
        <fullName evidence="7">CENP-T/Histone H4 histone fold domain-containing protein</fullName>
    </recommendedName>
</protein>
<feature type="domain" description="CENP-T/Histone H4 histone fold" evidence="7">
    <location>
        <begin position="654"/>
        <end position="746"/>
    </location>
</feature>
<evidence type="ECO:0000256" key="5">
    <source>
        <dbReference type="ARBA" id="ARBA00023242"/>
    </source>
</evidence>
<dbReference type="Proteomes" id="UP001591681">
    <property type="component" value="Unassembled WGS sequence"/>
</dbReference>
<comment type="subcellular location">
    <subcellularLocation>
        <location evidence="2">Chromosome</location>
    </subcellularLocation>
    <subcellularLocation>
        <location evidence="1">Nucleus</location>
    </subcellularLocation>
</comment>
<evidence type="ECO:0000256" key="3">
    <source>
        <dbReference type="ARBA" id="ARBA00010137"/>
    </source>
</evidence>
<gene>
    <name evidence="8" type="ORF">ACEWY4_012689</name>
</gene>
<dbReference type="Pfam" id="PF15511">
    <property type="entry name" value="CENP-T_C"/>
    <property type="match status" value="1"/>
</dbReference>
<dbReference type="InterPro" id="IPR028255">
    <property type="entry name" value="CENP-T"/>
</dbReference>
<evidence type="ECO:0000256" key="2">
    <source>
        <dbReference type="ARBA" id="ARBA00004286"/>
    </source>
</evidence>
<sequence length="757" mass="83123">MQTRSSRKTPLLPPEEETPRALLRHIVQTQAETSMVSEQQGPKERRAAPSHRPHPTEAGRLSLESSLQNDQSKHLEASSDLDWTNTLELPAVPVTKGLKRKRVPAALSVTAFEGQLEHLTDLSEMEVPEVLAIRVTKGLRRKRVPAALSVTAFEKQLEHLTEPSEMQEGKTKGDSLLGSTLGLNDITVPNLTTDIAMTDTAAFLSQSASQPATTAEHVGDLQNISERGQLTPKHYDATILQAGEMEDDVQSSTTQAGEMRDHVHSKTSKYYEVTSPTLARESEEIGDHEPMMVEMTRVLPQEEEEEMKTLQPQDEVDEVVHRCAAHSSKHDVAGSAIPAQAMEGQLPETDTEKDLSGMEVPDVPVMPITKGLRRERVPAALSVTAFEKQLEHLTEPSGMLDGKTKGDSLLGSTLGLNDITVPNLTTDIAMTDTAALSSQSASQPATTAEHVGDHEPMMVEMSRVLPQEEEEMKTLQPQDEVDEVVHRCAAHSSKHDVAGSAIPAQAMECQLPEIDTEKDHGPTAWENGSQSDGALGPKSALSHMTSQKGDEDEDECREDEEDVHDNGPTAWENGSQSDGALGPDEDEYSEEDEEDVHSLAQPTPAFVRRRMVEPPTVLSTPVAEVMNPKPVAGKSRPQKGGRRAAGPTPGRFSLPKSWVMSIFKHFAKVGVSSDVYPVLDEAIQKYFERAMQDLEVYASHAGRSTVEREDVELLMMRQRFISDRSQVNALIERYLPLEYQKLLIPIATSGNKVIPKK</sequence>
<dbReference type="CDD" id="cd22920">
    <property type="entry name" value="HFD_CENP-T"/>
    <property type="match status" value="1"/>
</dbReference>
<accession>A0ABD1K177</accession>
<comment type="caution">
    <text evidence="8">The sequence shown here is derived from an EMBL/GenBank/DDBJ whole genome shotgun (WGS) entry which is preliminary data.</text>
</comment>
<evidence type="ECO:0000313" key="8">
    <source>
        <dbReference type="EMBL" id="KAL2092891.1"/>
    </source>
</evidence>
<evidence type="ECO:0000259" key="7">
    <source>
        <dbReference type="Pfam" id="PF15511"/>
    </source>
</evidence>
<name>A0ABD1K177_9TELE</name>
<keyword evidence="9" id="KW-1185">Reference proteome</keyword>